<feature type="domain" description="SGNH hydrolase-type esterase" evidence="2">
    <location>
        <begin position="37"/>
        <end position="143"/>
    </location>
</feature>
<evidence type="ECO:0000313" key="4">
    <source>
        <dbReference type="Proteomes" id="UP000199387"/>
    </source>
</evidence>
<dbReference type="EMBL" id="FMZA01000009">
    <property type="protein sequence ID" value="SDC51775.1"/>
    <property type="molecule type" value="Genomic_DNA"/>
</dbReference>
<proteinExistence type="predicted"/>
<keyword evidence="4" id="KW-1185">Reference proteome</keyword>
<gene>
    <name evidence="3" type="ORF">SAMN04488112_10959</name>
</gene>
<dbReference type="SUPFAM" id="SSF52266">
    <property type="entry name" value="SGNH hydrolase"/>
    <property type="match status" value="1"/>
</dbReference>
<name>A0A1G6MA07_9BACL</name>
<dbReference type="AlphaFoldDB" id="A0A1G6MA07"/>
<keyword evidence="1" id="KW-0732">Signal</keyword>
<evidence type="ECO:0000256" key="1">
    <source>
        <dbReference type="SAM" id="SignalP"/>
    </source>
</evidence>
<dbReference type="InterPro" id="IPR013830">
    <property type="entry name" value="SGNH_hydro"/>
</dbReference>
<dbReference type="Pfam" id="PF13472">
    <property type="entry name" value="Lipase_GDSL_2"/>
    <property type="match status" value="1"/>
</dbReference>
<keyword evidence="3" id="KW-0378">Hydrolase</keyword>
<accession>A0A1G6MA07</accession>
<evidence type="ECO:0000259" key="2">
    <source>
        <dbReference type="Pfam" id="PF13472"/>
    </source>
</evidence>
<feature type="signal peptide" evidence="1">
    <location>
        <begin position="1"/>
        <end position="29"/>
    </location>
</feature>
<dbReference type="RefSeq" id="WP_176757909.1">
    <property type="nucleotide sequence ID" value="NZ_FMZA01000009.1"/>
</dbReference>
<dbReference type="Gene3D" id="3.40.50.1110">
    <property type="entry name" value="SGNH hydrolase"/>
    <property type="match status" value="1"/>
</dbReference>
<dbReference type="Proteomes" id="UP000199387">
    <property type="component" value="Unassembled WGS sequence"/>
</dbReference>
<dbReference type="InterPro" id="IPR036514">
    <property type="entry name" value="SGNH_hydro_sf"/>
</dbReference>
<feature type="chain" id="PRO_5011763700" evidence="1">
    <location>
        <begin position="30"/>
        <end position="177"/>
    </location>
</feature>
<dbReference type="STRING" id="1236220.SAMN04488112_10959"/>
<protein>
    <submittedName>
        <fullName evidence="3">GDSL-like Lipase/Acylhydrolase family</fullName>
    </submittedName>
</protein>
<sequence>MKRLFSLLLMTALVTTSLFTFGMSGNVYAATTWNYTALGDSLGTGFGAWYGYVSRYRDHMEDDTGITVNLNNLSVNGWTSTDLLDALKNDPSYREAVASADVVTWDVGGNDMRKARNSYISETCGGANNEDCLREAVDTFQSNCEHHPRLAGRKAHQLQDDERLQSLRQRRQSRPQL</sequence>
<organism evidence="3 4">
    <name type="scientific">Melghirimyces thermohalophilus</name>
    <dbReference type="NCBI Taxonomy" id="1236220"/>
    <lineage>
        <taxon>Bacteria</taxon>
        <taxon>Bacillati</taxon>
        <taxon>Bacillota</taxon>
        <taxon>Bacilli</taxon>
        <taxon>Bacillales</taxon>
        <taxon>Thermoactinomycetaceae</taxon>
        <taxon>Melghirimyces</taxon>
    </lineage>
</organism>
<dbReference type="GO" id="GO:0016787">
    <property type="term" value="F:hydrolase activity"/>
    <property type="evidence" value="ECO:0007669"/>
    <property type="project" value="UniProtKB-KW"/>
</dbReference>
<evidence type="ECO:0000313" key="3">
    <source>
        <dbReference type="EMBL" id="SDC51775.1"/>
    </source>
</evidence>
<reference evidence="3 4" key="1">
    <citation type="submission" date="2016-10" db="EMBL/GenBank/DDBJ databases">
        <authorList>
            <person name="de Groot N.N."/>
        </authorList>
    </citation>
    <scope>NUCLEOTIDE SEQUENCE [LARGE SCALE GENOMIC DNA]</scope>
    <source>
        <strain evidence="3 4">DSM 45514</strain>
    </source>
</reference>